<evidence type="ECO:0000259" key="3">
    <source>
        <dbReference type="SMART" id="SM01269"/>
    </source>
</evidence>
<organism evidence="4 5">
    <name type="scientific">Zygosaccharomyces rouxii</name>
    <dbReference type="NCBI Taxonomy" id="4956"/>
    <lineage>
        <taxon>Eukaryota</taxon>
        <taxon>Fungi</taxon>
        <taxon>Dikarya</taxon>
        <taxon>Ascomycota</taxon>
        <taxon>Saccharomycotina</taxon>
        <taxon>Saccharomycetes</taxon>
        <taxon>Saccharomycetales</taxon>
        <taxon>Saccharomycetaceae</taxon>
        <taxon>Zygosaccharomyces</taxon>
    </lineage>
</organism>
<protein>
    <recommendedName>
        <fullName evidence="3">Sphingolipid delta4-desaturase N-terminal domain-containing protein</fullName>
    </recommendedName>
</protein>
<name>A0A1Q3AFY6_ZYGRO</name>
<dbReference type="SMART" id="SM01269">
    <property type="entry name" value="Lipid_DES"/>
    <property type="match status" value="1"/>
</dbReference>
<dbReference type="Pfam" id="PF00487">
    <property type="entry name" value="FA_desaturase"/>
    <property type="match status" value="1"/>
</dbReference>
<feature type="transmembrane region" description="Helical" evidence="2">
    <location>
        <begin position="88"/>
        <end position="110"/>
    </location>
</feature>
<evidence type="ECO:0000256" key="1">
    <source>
        <dbReference type="SAM" id="MobiDB-lite"/>
    </source>
</evidence>
<dbReference type="Pfam" id="PF08557">
    <property type="entry name" value="Lipid_DES"/>
    <property type="match status" value="1"/>
</dbReference>
<dbReference type="InterPro" id="IPR013866">
    <property type="entry name" value="Sphingolipid_d4-desaturase_N"/>
</dbReference>
<dbReference type="Proteomes" id="UP000187013">
    <property type="component" value="Unassembled WGS sequence"/>
</dbReference>
<feature type="transmembrane region" description="Helical" evidence="2">
    <location>
        <begin position="63"/>
        <end position="82"/>
    </location>
</feature>
<reference evidence="4 5" key="1">
    <citation type="submission" date="2016-08" db="EMBL/GenBank/DDBJ databases">
        <title>Draft genome sequence of allopolyploid Zygosaccharomyces rouxii.</title>
        <authorList>
            <person name="Watanabe J."/>
            <person name="Uehara K."/>
            <person name="Mogi Y."/>
            <person name="Tsukioka Y."/>
        </authorList>
    </citation>
    <scope>NUCLEOTIDE SEQUENCE [LARGE SCALE GENOMIC DNA]</scope>
    <source>
        <strain evidence="4 5">NBRC 110957</strain>
    </source>
</reference>
<dbReference type="AlphaFoldDB" id="A0A1Q3AFY6"/>
<dbReference type="PANTHER" id="PTHR12879">
    <property type="entry name" value="SPHINGOLIPID DELTA 4 DESATURASE/C-4 HYDROXYLASE PROTEIN DES2"/>
    <property type="match status" value="1"/>
</dbReference>
<feature type="region of interest" description="Disordered" evidence="1">
    <location>
        <begin position="384"/>
        <end position="403"/>
    </location>
</feature>
<accession>A0A1Q3AFY6</accession>
<feature type="domain" description="Sphingolipid delta4-desaturase N-terminal" evidence="3">
    <location>
        <begin position="26"/>
        <end position="64"/>
    </location>
</feature>
<feature type="transmembrane region" description="Helical" evidence="2">
    <location>
        <begin position="220"/>
        <end position="239"/>
    </location>
</feature>
<dbReference type="InterPro" id="IPR005804">
    <property type="entry name" value="FA_desaturase_dom"/>
</dbReference>
<dbReference type="GO" id="GO:0042284">
    <property type="term" value="F:sphingolipid delta-4 desaturase activity"/>
    <property type="evidence" value="ECO:0007669"/>
    <property type="project" value="TreeGrafter"/>
</dbReference>
<proteinExistence type="predicted"/>
<sequence>MTTITHRGLEIKTDEMEVPEATAPLDVLHNYYWVSTKEPHAIRRKAILKAHPEVKRLMGHEPLTKYLASLVVLTQLGIAYYLRRDTSWWTTVFLAYVVGATLTNNMYLAVHEITHNLAFKKPLYNKIFAVFVNTPVPLPYAADFGPYHQLHHKFLGDELYDTDIPTEFEAKFLKGRVGKFFFVLFQALFFALRPIFVVTISLTKFHIANITYQILFDIFWIRYFGFQSFMYLGFSSLLAGSFHPLSGHFIAEHFLFDLEEAWKGGKETYRYTNGQEEQYTESEKKEIANIRPEVEFKREYALETYSYYGILNLFVWNAGLHNEHHDFPFIAWSKLWDLHNMAPEFYKPLPKHDSWCKAIFDFVFRADLNLYSRVKRANPQITKEKGLKKQRELRQREMQRSSQ</sequence>
<dbReference type="PANTHER" id="PTHR12879:SF8">
    <property type="entry name" value="SPHINGOLIPID DELTA(4)-DESATURASE DES1"/>
    <property type="match status" value="1"/>
</dbReference>
<evidence type="ECO:0000256" key="2">
    <source>
        <dbReference type="SAM" id="Phobius"/>
    </source>
</evidence>
<comment type="caution">
    <text evidence="4">The sequence shown here is derived from an EMBL/GenBank/DDBJ whole genome shotgun (WGS) entry which is preliminary data.</text>
</comment>
<keyword evidence="2" id="KW-0812">Transmembrane</keyword>
<keyword evidence="2" id="KW-0472">Membrane</keyword>
<dbReference type="OrthoDB" id="200948at2759"/>
<dbReference type="GO" id="GO:0016020">
    <property type="term" value="C:membrane"/>
    <property type="evidence" value="ECO:0007669"/>
    <property type="project" value="GOC"/>
</dbReference>
<keyword evidence="2" id="KW-1133">Transmembrane helix</keyword>
<feature type="transmembrane region" description="Helical" evidence="2">
    <location>
        <begin position="180"/>
        <end position="200"/>
    </location>
</feature>
<evidence type="ECO:0000313" key="4">
    <source>
        <dbReference type="EMBL" id="GAV54535.1"/>
    </source>
</evidence>
<gene>
    <name evidence="4" type="ORF">ZYGR_0AM00730</name>
</gene>
<dbReference type="GO" id="GO:0046513">
    <property type="term" value="P:ceramide biosynthetic process"/>
    <property type="evidence" value="ECO:0007669"/>
    <property type="project" value="TreeGrafter"/>
</dbReference>
<evidence type="ECO:0000313" key="5">
    <source>
        <dbReference type="Proteomes" id="UP000187013"/>
    </source>
</evidence>
<dbReference type="EMBL" id="BDGX01000039">
    <property type="protein sequence ID" value="GAV54535.1"/>
    <property type="molecule type" value="Genomic_DNA"/>
</dbReference>